<dbReference type="PROSITE" id="PS50850">
    <property type="entry name" value="MFS"/>
    <property type="match status" value="1"/>
</dbReference>
<keyword evidence="6 7" id="KW-0472">Membrane</keyword>
<dbReference type="InterPro" id="IPR036259">
    <property type="entry name" value="MFS_trans_sf"/>
</dbReference>
<keyword evidence="10" id="KW-1185">Reference proteome</keyword>
<dbReference type="PANTHER" id="PTHR23513">
    <property type="entry name" value="INTEGRAL MEMBRANE EFFLUX PROTEIN-RELATED"/>
    <property type="match status" value="1"/>
</dbReference>
<evidence type="ECO:0000256" key="1">
    <source>
        <dbReference type="ARBA" id="ARBA00004651"/>
    </source>
</evidence>
<keyword evidence="5 7" id="KW-1133">Transmembrane helix</keyword>
<feature type="domain" description="Major facilitator superfamily (MFS) profile" evidence="8">
    <location>
        <begin position="224"/>
        <end position="428"/>
    </location>
</feature>
<proteinExistence type="predicted"/>
<dbReference type="PRINTS" id="PR01988">
    <property type="entry name" value="EXPORTERBACE"/>
</dbReference>
<evidence type="ECO:0000259" key="8">
    <source>
        <dbReference type="PROSITE" id="PS50850"/>
    </source>
</evidence>
<dbReference type="InterPro" id="IPR022324">
    <property type="entry name" value="Bacilysin_exporter_BacE_put"/>
</dbReference>
<dbReference type="Pfam" id="PF05977">
    <property type="entry name" value="MFS_3"/>
    <property type="match status" value="1"/>
</dbReference>
<feature type="transmembrane region" description="Helical" evidence="7">
    <location>
        <begin position="233"/>
        <end position="253"/>
    </location>
</feature>
<reference evidence="10" key="1">
    <citation type="submission" date="2023-07" db="EMBL/GenBank/DDBJ databases">
        <title>30 novel species of actinomycetes from the DSMZ collection.</title>
        <authorList>
            <person name="Nouioui I."/>
        </authorList>
    </citation>
    <scope>NUCLEOTIDE SEQUENCE [LARGE SCALE GENOMIC DNA]</scope>
    <source>
        <strain evidence="10">DSM 44938</strain>
    </source>
</reference>
<sequence length="428" mass="44839">MTETSTSLWRHANFRNLWLGQTASTLGSKMTGIALPLVAAQSLSASVFEMGLIVALEYVPYLLIGLFVGVWLDRRPKRPIIAFSDAARAVLLLAVPLAWWQDWLSAPLLMLIAFLVGCCSVISDVGTASFLPTVVSRKDLVQGNSKLEMSISVTNIGGSSVGGAVIQVMTAPFALIANAVTYAVSALFTLRITTAETPREGSDEGGSIWQDIREGLAFIVHNPTIRVLTGATLIFNFFTLAFEPIFLIFIVRTLEIEPIYIGLIFSATGAGALIGALIAERMGRALGLGRTLVVSTTLAGLASALLPVATVVPVALAIALVVVMRLVDGAMVIVGNVNLRSYRAAITPDHLQGRMNASIRTVVTGIAPVGAVVGGALGAFLGVTAALVVASVGILQAGVVLALSPVRSVTDVPGVLENEEEEPALKDA</sequence>
<comment type="subcellular location">
    <subcellularLocation>
        <location evidence="1">Cell membrane</location>
        <topology evidence="1">Multi-pass membrane protein</topology>
    </subcellularLocation>
</comment>
<dbReference type="Proteomes" id="UP001183246">
    <property type="component" value="Unassembled WGS sequence"/>
</dbReference>
<dbReference type="InterPro" id="IPR010290">
    <property type="entry name" value="TM_effector"/>
</dbReference>
<evidence type="ECO:0000256" key="7">
    <source>
        <dbReference type="SAM" id="Phobius"/>
    </source>
</evidence>
<feature type="transmembrane region" description="Helical" evidence="7">
    <location>
        <begin position="172"/>
        <end position="190"/>
    </location>
</feature>
<feature type="transmembrane region" description="Helical" evidence="7">
    <location>
        <begin position="259"/>
        <end position="279"/>
    </location>
</feature>
<evidence type="ECO:0000313" key="10">
    <source>
        <dbReference type="Proteomes" id="UP001183246"/>
    </source>
</evidence>
<dbReference type="InterPro" id="IPR020846">
    <property type="entry name" value="MFS_dom"/>
</dbReference>
<feature type="transmembrane region" description="Helical" evidence="7">
    <location>
        <begin position="357"/>
        <end position="377"/>
    </location>
</feature>
<evidence type="ECO:0000256" key="2">
    <source>
        <dbReference type="ARBA" id="ARBA00022448"/>
    </source>
</evidence>
<dbReference type="SUPFAM" id="SSF103473">
    <property type="entry name" value="MFS general substrate transporter"/>
    <property type="match status" value="1"/>
</dbReference>
<dbReference type="Gene3D" id="1.20.1250.20">
    <property type="entry name" value="MFS general substrate transporter like domains"/>
    <property type="match status" value="1"/>
</dbReference>
<evidence type="ECO:0000256" key="5">
    <source>
        <dbReference type="ARBA" id="ARBA00022989"/>
    </source>
</evidence>
<name>A0ABU2MQN3_9ACTN</name>
<evidence type="ECO:0000256" key="6">
    <source>
        <dbReference type="ARBA" id="ARBA00023136"/>
    </source>
</evidence>
<feature type="transmembrane region" description="Helical" evidence="7">
    <location>
        <begin position="315"/>
        <end position="337"/>
    </location>
</feature>
<gene>
    <name evidence="9" type="ORF">RM590_15135</name>
</gene>
<dbReference type="PANTHER" id="PTHR23513:SF6">
    <property type="entry name" value="MAJOR FACILITATOR SUPERFAMILY ASSOCIATED DOMAIN-CONTAINING PROTEIN"/>
    <property type="match status" value="1"/>
</dbReference>
<evidence type="ECO:0000313" key="9">
    <source>
        <dbReference type="EMBL" id="MDT0343940.1"/>
    </source>
</evidence>
<comment type="caution">
    <text evidence="9">The sequence shown here is derived from an EMBL/GenBank/DDBJ whole genome shotgun (WGS) entry which is preliminary data.</text>
</comment>
<keyword evidence="2" id="KW-0813">Transport</keyword>
<dbReference type="RefSeq" id="WP_311705061.1">
    <property type="nucleotide sequence ID" value="NZ_JAVREL010000007.1"/>
</dbReference>
<feature type="transmembrane region" description="Helical" evidence="7">
    <location>
        <begin position="383"/>
        <end position="403"/>
    </location>
</feature>
<keyword evidence="3" id="KW-1003">Cell membrane</keyword>
<keyword evidence="4 7" id="KW-0812">Transmembrane</keyword>
<dbReference type="EMBL" id="JAVREL010000007">
    <property type="protein sequence ID" value="MDT0343940.1"/>
    <property type="molecule type" value="Genomic_DNA"/>
</dbReference>
<feature type="transmembrane region" description="Helical" evidence="7">
    <location>
        <begin position="52"/>
        <end position="72"/>
    </location>
</feature>
<evidence type="ECO:0000256" key="4">
    <source>
        <dbReference type="ARBA" id="ARBA00022692"/>
    </source>
</evidence>
<organism evidence="9 10">
    <name type="scientific">Streptomyces litchfieldiae</name>
    <dbReference type="NCBI Taxonomy" id="3075543"/>
    <lineage>
        <taxon>Bacteria</taxon>
        <taxon>Bacillati</taxon>
        <taxon>Actinomycetota</taxon>
        <taxon>Actinomycetes</taxon>
        <taxon>Kitasatosporales</taxon>
        <taxon>Streptomycetaceae</taxon>
        <taxon>Streptomyces</taxon>
    </lineage>
</organism>
<feature type="transmembrane region" description="Helical" evidence="7">
    <location>
        <begin position="291"/>
        <end position="309"/>
    </location>
</feature>
<protein>
    <submittedName>
        <fullName evidence="9">MFS transporter</fullName>
    </submittedName>
</protein>
<evidence type="ECO:0000256" key="3">
    <source>
        <dbReference type="ARBA" id="ARBA00022475"/>
    </source>
</evidence>
<dbReference type="CDD" id="cd06173">
    <property type="entry name" value="MFS_MefA_like"/>
    <property type="match status" value="1"/>
</dbReference>
<feature type="transmembrane region" description="Helical" evidence="7">
    <location>
        <begin position="106"/>
        <end position="135"/>
    </location>
</feature>
<accession>A0ABU2MQN3</accession>